<reference evidence="12 13" key="1">
    <citation type="submission" date="2023-03" db="EMBL/GenBank/DDBJ databases">
        <title>High-quality genome of Scylla paramamosain provides insights in environmental adaptation.</title>
        <authorList>
            <person name="Zhang L."/>
        </authorList>
    </citation>
    <scope>NUCLEOTIDE SEQUENCE [LARGE SCALE GENOMIC DNA]</scope>
    <source>
        <strain evidence="12">LZ_2023a</strain>
        <tissue evidence="12">Muscle</tissue>
    </source>
</reference>
<keyword evidence="8 10" id="KW-0472">Membrane</keyword>
<feature type="transmembrane region" description="Helical" evidence="10">
    <location>
        <begin position="12"/>
        <end position="33"/>
    </location>
</feature>
<keyword evidence="13" id="KW-1185">Reference proteome</keyword>
<evidence type="ECO:0000256" key="5">
    <source>
        <dbReference type="ARBA" id="ARBA00022723"/>
    </source>
</evidence>
<keyword evidence="7 10" id="KW-1133">Transmembrane helix</keyword>
<dbReference type="InterPro" id="IPR004843">
    <property type="entry name" value="Calcineurin-like_PHP"/>
</dbReference>
<name>A0AAW0TE19_SCYPA</name>
<keyword evidence="4 10" id="KW-0812">Transmembrane</keyword>
<dbReference type="AlphaFoldDB" id="A0AAW0TE19"/>
<sequence>MRTSFRLNLNFLGKFFLAIVSVFSYCEYVHYYVVLSQCGWPALDPSAADPSVSDAGTQLHAMVLADTHLLGRRNGHWFDKLRREWQMHRAFQTTVTLHQPDVFIFLGDLFDEGKWCQPEEFVEYVARFHKLFAVPEDADVLVAVGNHDIGFHYSVNPYLLDRFQHTFDVGPVKLVQIAGVTFIILNSMAMEGDECFLCKPAKNKVKVISRQLKCAKGDKEACKYWQNPVLQQFSRPVLLQHYPLYRDSDAVCDEPDEAPEDIKNTRFRERWECLSRDASEMLLEELSPRLVLSGHTHHGCHVEHPMPHSPLVHEYTIPSFSWRNKRSPTFSMFILRIKS</sequence>
<evidence type="ECO:0000313" key="13">
    <source>
        <dbReference type="Proteomes" id="UP001487740"/>
    </source>
</evidence>
<dbReference type="Gene3D" id="3.60.21.10">
    <property type="match status" value="1"/>
</dbReference>
<evidence type="ECO:0000259" key="11">
    <source>
        <dbReference type="Pfam" id="PF00149"/>
    </source>
</evidence>
<dbReference type="Proteomes" id="UP001487740">
    <property type="component" value="Unassembled WGS sequence"/>
</dbReference>
<evidence type="ECO:0000256" key="1">
    <source>
        <dbReference type="ARBA" id="ARBA00001936"/>
    </source>
</evidence>
<evidence type="ECO:0000256" key="6">
    <source>
        <dbReference type="ARBA" id="ARBA00022801"/>
    </source>
</evidence>
<evidence type="ECO:0000256" key="3">
    <source>
        <dbReference type="ARBA" id="ARBA00008895"/>
    </source>
</evidence>
<dbReference type="SUPFAM" id="SSF56300">
    <property type="entry name" value="Metallo-dependent phosphatases"/>
    <property type="match status" value="1"/>
</dbReference>
<dbReference type="Pfam" id="PF00149">
    <property type="entry name" value="Metallophos"/>
    <property type="match status" value="1"/>
</dbReference>
<dbReference type="PANTHER" id="PTHR13315">
    <property type="entry name" value="METALLO PHOSPHOESTERASE RELATED"/>
    <property type="match status" value="1"/>
</dbReference>
<evidence type="ECO:0000256" key="4">
    <source>
        <dbReference type="ARBA" id="ARBA00022692"/>
    </source>
</evidence>
<keyword evidence="9" id="KW-0464">Manganese</keyword>
<dbReference type="InterPro" id="IPR033308">
    <property type="entry name" value="PGAP5/Cdc1/Ted1"/>
</dbReference>
<proteinExistence type="inferred from homology"/>
<comment type="subcellular location">
    <subcellularLocation>
        <location evidence="2">Membrane</location>
        <topology evidence="2">Multi-pass membrane protein</topology>
    </subcellularLocation>
</comment>
<comment type="similarity">
    <text evidence="3">Belongs to the metallophosphoesterase superfamily. MPPE1 family.</text>
</comment>
<comment type="caution">
    <text evidence="12">The sequence shown here is derived from an EMBL/GenBank/DDBJ whole genome shotgun (WGS) entry which is preliminary data.</text>
</comment>
<dbReference type="GO" id="GO:0016020">
    <property type="term" value="C:membrane"/>
    <property type="evidence" value="ECO:0007669"/>
    <property type="project" value="UniProtKB-SubCell"/>
</dbReference>
<evidence type="ECO:0000313" key="12">
    <source>
        <dbReference type="EMBL" id="KAK8385715.1"/>
    </source>
</evidence>
<evidence type="ECO:0000256" key="10">
    <source>
        <dbReference type="SAM" id="Phobius"/>
    </source>
</evidence>
<evidence type="ECO:0000256" key="9">
    <source>
        <dbReference type="ARBA" id="ARBA00023211"/>
    </source>
</evidence>
<dbReference type="GO" id="GO:0046872">
    <property type="term" value="F:metal ion binding"/>
    <property type="evidence" value="ECO:0007669"/>
    <property type="project" value="UniProtKB-KW"/>
</dbReference>
<dbReference type="InterPro" id="IPR029052">
    <property type="entry name" value="Metallo-depent_PP-like"/>
</dbReference>
<accession>A0AAW0TE19</accession>
<organism evidence="12 13">
    <name type="scientific">Scylla paramamosain</name>
    <name type="common">Mud crab</name>
    <dbReference type="NCBI Taxonomy" id="85552"/>
    <lineage>
        <taxon>Eukaryota</taxon>
        <taxon>Metazoa</taxon>
        <taxon>Ecdysozoa</taxon>
        <taxon>Arthropoda</taxon>
        <taxon>Crustacea</taxon>
        <taxon>Multicrustacea</taxon>
        <taxon>Malacostraca</taxon>
        <taxon>Eumalacostraca</taxon>
        <taxon>Eucarida</taxon>
        <taxon>Decapoda</taxon>
        <taxon>Pleocyemata</taxon>
        <taxon>Brachyura</taxon>
        <taxon>Eubrachyura</taxon>
        <taxon>Portunoidea</taxon>
        <taxon>Portunidae</taxon>
        <taxon>Portuninae</taxon>
        <taxon>Scylla</taxon>
    </lineage>
</organism>
<dbReference type="GO" id="GO:0016787">
    <property type="term" value="F:hydrolase activity"/>
    <property type="evidence" value="ECO:0007669"/>
    <property type="project" value="UniProtKB-KW"/>
</dbReference>
<evidence type="ECO:0000256" key="7">
    <source>
        <dbReference type="ARBA" id="ARBA00022989"/>
    </source>
</evidence>
<gene>
    <name evidence="12" type="ORF">O3P69_016471</name>
</gene>
<comment type="cofactor">
    <cofactor evidence="1">
        <name>Mn(2+)</name>
        <dbReference type="ChEBI" id="CHEBI:29035"/>
    </cofactor>
</comment>
<dbReference type="GO" id="GO:0006506">
    <property type="term" value="P:GPI anchor biosynthetic process"/>
    <property type="evidence" value="ECO:0007669"/>
    <property type="project" value="InterPro"/>
</dbReference>
<dbReference type="PANTHER" id="PTHR13315:SF0">
    <property type="entry name" value="METALLOPHOSPHOESTERASE 1"/>
    <property type="match status" value="1"/>
</dbReference>
<protein>
    <recommendedName>
        <fullName evidence="11">Calcineurin-like phosphoesterase domain-containing protein</fullName>
    </recommendedName>
</protein>
<keyword evidence="6" id="KW-0378">Hydrolase</keyword>
<evidence type="ECO:0000256" key="2">
    <source>
        <dbReference type="ARBA" id="ARBA00004141"/>
    </source>
</evidence>
<evidence type="ECO:0000256" key="8">
    <source>
        <dbReference type="ARBA" id="ARBA00023136"/>
    </source>
</evidence>
<keyword evidence="5" id="KW-0479">Metal-binding</keyword>
<dbReference type="EMBL" id="JARAKH010000032">
    <property type="protein sequence ID" value="KAK8385715.1"/>
    <property type="molecule type" value="Genomic_DNA"/>
</dbReference>
<feature type="domain" description="Calcineurin-like phosphoesterase" evidence="11">
    <location>
        <begin position="62"/>
        <end position="298"/>
    </location>
</feature>